<dbReference type="VEuPathDB" id="FungiDB:I303_04119"/>
<dbReference type="InterPro" id="IPR011008">
    <property type="entry name" value="Dimeric_a/b-barrel"/>
</dbReference>
<protein>
    <recommendedName>
        <fullName evidence="1">YCII-related domain-containing protein</fullName>
    </recommendedName>
</protein>
<name>A0A1A6A8L5_9TREE</name>
<organism evidence="2">
    <name type="scientific">Kwoniella dejecticola CBS 10117</name>
    <dbReference type="NCBI Taxonomy" id="1296121"/>
    <lineage>
        <taxon>Eukaryota</taxon>
        <taxon>Fungi</taxon>
        <taxon>Dikarya</taxon>
        <taxon>Basidiomycota</taxon>
        <taxon>Agaricomycotina</taxon>
        <taxon>Tremellomycetes</taxon>
        <taxon>Tremellales</taxon>
        <taxon>Cryptococcaceae</taxon>
        <taxon>Kwoniella</taxon>
    </lineage>
</organism>
<dbReference type="InterPro" id="IPR005545">
    <property type="entry name" value="YCII"/>
</dbReference>
<dbReference type="OrthoDB" id="5519740at2759"/>
<dbReference type="InterPro" id="IPR051807">
    <property type="entry name" value="Sec-metab_biosynth-assoc"/>
</dbReference>
<dbReference type="EMBL" id="KI894030">
    <property type="protein sequence ID" value="OBR86395.1"/>
    <property type="molecule type" value="Genomic_DNA"/>
</dbReference>
<dbReference type="Pfam" id="PF03795">
    <property type="entry name" value="YCII"/>
    <property type="match status" value="1"/>
</dbReference>
<dbReference type="Gene3D" id="3.30.70.1060">
    <property type="entry name" value="Dimeric alpha+beta barrel"/>
    <property type="match status" value="1"/>
</dbReference>
<proteinExistence type="predicted"/>
<reference evidence="2" key="1">
    <citation type="submission" date="2013-07" db="EMBL/GenBank/DDBJ databases">
        <title>The Genome Sequence of Cryptococcus dejecticola CBS10117.</title>
        <authorList>
            <consortium name="The Broad Institute Genome Sequencing Platform"/>
            <person name="Cuomo C."/>
            <person name="Litvintseva A."/>
            <person name="Chen Y."/>
            <person name="Heitman J."/>
            <person name="Sun S."/>
            <person name="Springer D."/>
            <person name="Dromer F."/>
            <person name="Young S.K."/>
            <person name="Zeng Q."/>
            <person name="Gargeya S."/>
            <person name="Fitzgerald M."/>
            <person name="Abouelleil A."/>
            <person name="Alvarado L."/>
            <person name="Berlin A.M."/>
            <person name="Chapman S.B."/>
            <person name="Dewar J."/>
            <person name="Goldberg J."/>
            <person name="Griggs A."/>
            <person name="Gujja S."/>
            <person name="Hansen M."/>
            <person name="Howarth C."/>
            <person name="Imamovic A."/>
            <person name="Larimer J."/>
            <person name="McCowan C."/>
            <person name="Murphy C."/>
            <person name="Pearson M."/>
            <person name="Priest M."/>
            <person name="Roberts A."/>
            <person name="Saif S."/>
            <person name="Shea T."/>
            <person name="Sykes S."/>
            <person name="Wortman J."/>
            <person name="Nusbaum C."/>
            <person name="Birren B."/>
        </authorList>
    </citation>
    <scope>NUCLEOTIDE SEQUENCE [LARGE SCALE GENOMIC DNA]</scope>
    <source>
        <strain evidence="2">CBS 10117</strain>
    </source>
</reference>
<evidence type="ECO:0000259" key="1">
    <source>
        <dbReference type="Pfam" id="PF03795"/>
    </source>
</evidence>
<gene>
    <name evidence="2" type="ORF">I303_04119</name>
</gene>
<dbReference type="AlphaFoldDB" id="A0A1A6A8L5"/>
<dbReference type="SUPFAM" id="SSF54909">
    <property type="entry name" value="Dimeric alpha+beta barrel"/>
    <property type="match status" value="1"/>
</dbReference>
<dbReference type="PANTHER" id="PTHR33606">
    <property type="entry name" value="PROTEIN YCII"/>
    <property type="match status" value="1"/>
</dbReference>
<sequence>MPLYVCVCPDLAGSLSNRRKARAAHLEMGQRDRREGRIVFGRAYTDDTIDPREDKVGSNAPDGLISPYTRGSTMIYRYPSIDLAWQRLRNDPYWLQDVWDREKVMLYELAPGPEDETLKMV</sequence>
<evidence type="ECO:0000313" key="2">
    <source>
        <dbReference type="EMBL" id="OBR86395.1"/>
    </source>
</evidence>
<feature type="domain" description="YCII-related" evidence="1">
    <location>
        <begin position="3"/>
        <end position="105"/>
    </location>
</feature>
<dbReference type="PANTHER" id="PTHR33606:SF3">
    <property type="entry name" value="PROTEIN YCII"/>
    <property type="match status" value="1"/>
</dbReference>
<accession>A0A1A6A8L5</accession>